<feature type="region of interest" description="Disordered" evidence="2">
    <location>
        <begin position="59"/>
        <end position="97"/>
    </location>
</feature>
<dbReference type="SMART" id="SM01208">
    <property type="entry name" value="G5"/>
    <property type="match status" value="1"/>
</dbReference>
<comment type="caution">
    <text evidence="4">The sequence shown here is derived from an EMBL/GenBank/DDBJ whole genome shotgun (WGS) entry which is preliminary data.</text>
</comment>
<dbReference type="PROSITE" id="PS51109">
    <property type="entry name" value="G5"/>
    <property type="match status" value="1"/>
</dbReference>
<evidence type="ECO:0000256" key="2">
    <source>
        <dbReference type="SAM" id="MobiDB-lite"/>
    </source>
</evidence>
<feature type="compositionally biased region" description="Low complexity" evidence="2">
    <location>
        <begin position="75"/>
        <end position="84"/>
    </location>
</feature>
<sequence length="250" mass="26122">MRGRWGWWYRSEFARVGRVLTDLAAGGTDGGFGGWIVLLRAALGAVALVVLVGGCGAESGTSAGDEPEPTTRLEGSVSSGSVTTRGPATPVTTIPPYGTPAPPSVTVKAVPVTTTKEVVEVRVIPFKKKTVTDSSLPKGEREVRTVGVNGTRRLIYRVTYVNGVQTGKRLVRQEVAKEPRSQVTAVGTKVEEPEQSGGCDSNYSGCVPIASDVDCSGGSGNGPEYVDGPIEVVGSDIYRLDADHDGIACE</sequence>
<dbReference type="EMBL" id="SJJY01000001">
    <property type="protein sequence ID" value="TCC28118.1"/>
    <property type="molecule type" value="Genomic_DNA"/>
</dbReference>
<evidence type="ECO:0000259" key="3">
    <source>
        <dbReference type="PROSITE" id="PS51109"/>
    </source>
</evidence>
<accession>A0ABY2AEK9</accession>
<name>A0ABY2AEK9_9ACTN</name>
<proteinExistence type="predicted"/>
<keyword evidence="1" id="KW-0732">Signal</keyword>
<gene>
    <name evidence="4" type="ORF">E0H58_09405</name>
</gene>
<dbReference type="InterPro" id="IPR011098">
    <property type="entry name" value="G5_dom"/>
</dbReference>
<evidence type="ECO:0000313" key="4">
    <source>
        <dbReference type="EMBL" id="TCC28118.1"/>
    </source>
</evidence>
<feature type="domain" description="G5" evidence="3">
    <location>
        <begin position="110"/>
        <end position="190"/>
    </location>
</feature>
<reference evidence="4 5" key="1">
    <citation type="submission" date="2019-02" db="EMBL/GenBank/DDBJ databases">
        <title>Kribbella capetownensis sp. nov. and Kribbella speibonae sp. nov., isolated from soil.</title>
        <authorList>
            <person name="Curtis S.M."/>
            <person name="Norton I."/>
            <person name="Everest G.J."/>
            <person name="Meyers P.R."/>
        </authorList>
    </citation>
    <scope>NUCLEOTIDE SEQUENCE [LARGE SCALE GENOMIC DNA]</scope>
    <source>
        <strain evidence="4 5">SK5</strain>
    </source>
</reference>
<organism evidence="4 5">
    <name type="scientific">Kribbella speibonae</name>
    <dbReference type="NCBI Taxonomy" id="1572660"/>
    <lineage>
        <taxon>Bacteria</taxon>
        <taxon>Bacillati</taxon>
        <taxon>Actinomycetota</taxon>
        <taxon>Actinomycetes</taxon>
        <taxon>Propionibacteriales</taxon>
        <taxon>Kribbellaceae</taxon>
        <taxon>Kribbella</taxon>
    </lineage>
</organism>
<evidence type="ECO:0000256" key="1">
    <source>
        <dbReference type="ARBA" id="ARBA00022729"/>
    </source>
</evidence>
<dbReference type="Pfam" id="PF07501">
    <property type="entry name" value="G5"/>
    <property type="match status" value="1"/>
</dbReference>
<evidence type="ECO:0000313" key="5">
    <source>
        <dbReference type="Proteomes" id="UP000292385"/>
    </source>
</evidence>
<dbReference type="Proteomes" id="UP000292385">
    <property type="component" value="Unassembled WGS sequence"/>
</dbReference>
<keyword evidence="5" id="KW-1185">Reference proteome</keyword>
<dbReference type="Gene3D" id="2.20.230.10">
    <property type="entry name" value="Resuscitation-promoting factor rpfb"/>
    <property type="match status" value="1"/>
</dbReference>
<protein>
    <recommendedName>
        <fullName evidence="3">G5 domain-containing protein</fullName>
    </recommendedName>
</protein>